<dbReference type="EMBL" id="JABSTQ010010318">
    <property type="protein sequence ID" value="KAG0421792.1"/>
    <property type="molecule type" value="Genomic_DNA"/>
</dbReference>
<protein>
    <submittedName>
        <fullName evidence="1">Uncharacterized protein</fullName>
    </submittedName>
</protein>
<evidence type="ECO:0000313" key="1">
    <source>
        <dbReference type="EMBL" id="KAG0421792.1"/>
    </source>
</evidence>
<sequence>MERIRPIQVQRGSQAHQPCLPLQPIPSVNVTTLPDVSSKISTFSGDGGISARRWLEDLERTQQLDSHRSGKTSRTTRRLESHNREAIQDLARMERSFPGTIRRTALPNSVADTTQGESLVSYTLAKLKIIARCPVTLTDQQRLEYVIQGLRDRQVASVIAVQRLSTVSLFMTIVRDVDRTMDHNRSPTTPPALGASAAPNMPSPRPRPSQPFAAAPAPLVSPGTATSSRQMEPQPFAQDRTSQQPFVTTAETLAISPTNAPGLENHEPQISLQHLLPEELPGSKFACMIVPVTVAGVGPVDAFPDSGSKMSIIYLRLVSRLNLLPWNKPPLVVVGGSSVTHIGFVCIRISVGAISGLVEAAVLPQNALPFILGEDWFCASQVELLVRPPFPSQLRHPGKNIIIDCQERLLPRMANAVLLENSALSKSRMPYTPDGLKNSPIFREEQPAMSPLGITAMHIAPCQEPQTSALLPQPAVIGAQQIPDERSQVEVILERHAPLFATIAHARQIKPLHHPYLDETLLEPSEESPPDSRDVLLNRTVKDEPTSFGQYRVRVDHEHSLMGPTGSPPQDRNANPSAQRAHYASQAFPSRPHALATAIKQLSPVFLAVFSCRARRLLRFVSQTAFASSPLNM</sequence>
<name>A0AC60PLH4_IXOPE</name>
<keyword evidence="2" id="KW-1185">Reference proteome</keyword>
<gene>
    <name evidence="1" type="ORF">HPB47_002343</name>
</gene>
<comment type="caution">
    <text evidence="1">The sequence shown here is derived from an EMBL/GenBank/DDBJ whole genome shotgun (WGS) entry which is preliminary data.</text>
</comment>
<organism evidence="1 2">
    <name type="scientific">Ixodes persulcatus</name>
    <name type="common">Taiga tick</name>
    <dbReference type="NCBI Taxonomy" id="34615"/>
    <lineage>
        <taxon>Eukaryota</taxon>
        <taxon>Metazoa</taxon>
        <taxon>Ecdysozoa</taxon>
        <taxon>Arthropoda</taxon>
        <taxon>Chelicerata</taxon>
        <taxon>Arachnida</taxon>
        <taxon>Acari</taxon>
        <taxon>Parasitiformes</taxon>
        <taxon>Ixodida</taxon>
        <taxon>Ixodoidea</taxon>
        <taxon>Ixodidae</taxon>
        <taxon>Ixodinae</taxon>
        <taxon>Ixodes</taxon>
    </lineage>
</organism>
<dbReference type="Proteomes" id="UP000805193">
    <property type="component" value="Unassembled WGS sequence"/>
</dbReference>
<evidence type="ECO:0000313" key="2">
    <source>
        <dbReference type="Proteomes" id="UP000805193"/>
    </source>
</evidence>
<proteinExistence type="predicted"/>
<accession>A0AC60PLH4</accession>
<reference evidence="1 2" key="1">
    <citation type="journal article" date="2020" name="Cell">
        <title>Large-Scale Comparative Analyses of Tick Genomes Elucidate Their Genetic Diversity and Vector Capacities.</title>
        <authorList>
            <consortium name="Tick Genome and Microbiome Consortium (TIGMIC)"/>
            <person name="Jia N."/>
            <person name="Wang J."/>
            <person name="Shi W."/>
            <person name="Du L."/>
            <person name="Sun Y."/>
            <person name="Zhan W."/>
            <person name="Jiang J.F."/>
            <person name="Wang Q."/>
            <person name="Zhang B."/>
            <person name="Ji P."/>
            <person name="Bell-Sakyi L."/>
            <person name="Cui X.M."/>
            <person name="Yuan T.T."/>
            <person name="Jiang B.G."/>
            <person name="Yang W.F."/>
            <person name="Lam T.T."/>
            <person name="Chang Q.C."/>
            <person name="Ding S.J."/>
            <person name="Wang X.J."/>
            <person name="Zhu J.G."/>
            <person name="Ruan X.D."/>
            <person name="Zhao L."/>
            <person name="Wei J.T."/>
            <person name="Ye R.Z."/>
            <person name="Que T.C."/>
            <person name="Du C.H."/>
            <person name="Zhou Y.H."/>
            <person name="Cheng J.X."/>
            <person name="Dai P.F."/>
            <person name="Guo W.B."/>
            <person name="Han X.H."/>
            <person name="Huang E.J."/>
            <person name="Li L.F."/>
            <person name="Wei W."/>
            <person name="Gao Y.C."/>
            <person name="Liu J.Z."/>
            <person name="Shao H.Z."/>
            <person name="Wang X."/>
            <person name="Wang C.C."/>
            <person name="Yang T.C."/>
            <person name="Huo Q.B."/>
            <person name="Li W."/>
            <person name="Chen H.Y."/>
            <person name="Chen S.E."/>
            <person name="Zhou L.G."/>
            <person name="Ni X.B."/>
            <person name="Tian J.H."/>
            <person name="Sheng Y."/>
            <person name="Liu T."/>
            <person name="Pan Y.S."/>
            <person name="Xia L.Y."/>
            <person name="Li J."/>
            <person name="Zhao F."/>
            <person name="Cao W.C."/>
        </authorList>
    </citation>
    <scope>NUCLEOTIDE SEQUENCE [LARGE SCALE GENOMIC DNA]</scope>
    <source>
        <strain evidence="1">Iper-2018</strain>
    </source>
</reference>